<dbReference type="InterPro" id="IPR056531">
    <property type="entry name" value="HVO_A0563_N"/>
</dbReference>
<evidence type="ECO:0000259" key="3">
    <source>
        <dbReference type="Pfam" id="PF04967"/>
    </source>
</evidence>
<reference evidence="5 6" key="1">
    <citation type="journal article" date="2019" name="Int. J. Syst. Evol. Microbiol.">
        <title>The Global Catalogue of Microorganisms (GCM) 10K type strain sequencing project: providing services to taxonomists for standard genome sequencing and annotation.</title>
        <authorList>
            <consortium name="The Broad Institute Genomics Platform"/>
            <consortium name="The Broad Institute Genome Sequencing Center for Infectious Disease"/>
            <person name="Wu L."/>
            <person name="Ma J."/>
        </authorList>
    </citation>
    <scope>NUCLEOTIDE SEQUENCE [LARGE SCALE GENOMIC DNA]</scope>
    <source>
        <strain evidence="5 6">CGMCC 1.10387</strain>
    </source>
</reference>
<protein>
    <submittedName>
        <fullName evidence="5">Helix-turn-helix domain-containing protein</fullName>
    </submittedName>
</protein>
<dbReference type="Pfam" id="PF24280">
    <property type="entry name" value="HVO_A0563_N"/>
    <property type="match status" value="1"/>
</dbReference>
<gene>
    <name evidence="5" type="ORF">ACFSAS_15850</name>
</gene>
<dbReference type="InterPro" id="IPR013324">
    <property type="entry name" value="RNA_pol_sigma_r3/r4-like"/>
</dbReference>
<dbReference type="Proteomes" id="UP001597092">
    <property type="component" value="Unassembled WGS sequence"/>
</dbReference>
<feature type="domain" description="HVO-A0563 N-terminal" evidence="4">
    <location>
        <begin position="3"/>
        <end position="147"/>
    </location>
</feature>
<keyword evidence="2" id="KW-0804">Transcription</keyword>
<evidence type="ECO:0000313" key="5">
    <source>
        <dbReference type="EMBL" id="MFD1687076.1"/>
    </source>
</evidence>
<name>A0ABD6DXY7_9EURY</name>
<evidence type="ECO:0000259" key="4">
    <source>
        <dbReference type="Pfam" id="PF24280"/>
    </source>
</evidence>
<dbReference type="InterPro" id="IPR036388">
    <property type="entry name" value="WH-like_DNA-bd_sf"/>
</dbReference>
<comment type="caution">
    <text evidence="5">The sequence shown here is derived from an EMBL/GenBank/DDBJ whole genome shotgun (WGS) entry which is preliminary data.</text>
</comment>
<keyword evidence="1" id="KW-0805">Transcription regulation</keyword>
<keyword evidence="6" id="KW-1185">Reference proteome</keyword>
<dbReference type="PANTHER" id="PTHR34236">
    <property type="entry name" value="DIMETHYL SULFOXIDE REDUCTASE TRANSCRIPTIONAL ACTIVATOR"/>
    <property type="match status" value="1"/>
</dbReference>
<dbReference type="SUPFAM" id="SSF88659">
    <property type="entry name" value="Sigma3 and sigma4 domains of RNA polymerase sigma factors"/>
    <property type="match status" value="1"/>
</dbReference>
<dbReference type="EMBL" id="JBHUDP010000007">
    <property type="protein sequence ID" value="MFD1687076.1"/>
    <property type="molecule type" value="Genomic_DNA"/>
</dbReference>
<feature type="domain" description="HTH bat-type" evidence="3">
    <location>
        <begin position="158"/>
        <end position="209"/>
    </location>
</feature>
<dbReference type="PANTHER" id="PTHR34236:SF1">
    <property type="entry name" value="DIMETHYL SULFOXIDE REDUCTASE TRANSCRIPTIONAL ACTIVATOR"/>
    <property type="match status" value="1"/>
</dbReference>
<proteinExistence type="predicted"/>
<dbReference type="RefSeq" id="WP_345780219.1">
    <property type="nucleotide sequence ID" value="NZ_JANHAW010000004.1"/>
</dbReference>
<accession>A0ABD6DXY7</accession>
<dbReference type="Gene3D" id="1.10.10.10">
    <property type="entry name" value="Winged helix-like DNA-binding domain superfamily/Winged helix DNA-binding domain"/>
    <property type="match status" value="1"/>
</dbReference>
<dbReference type="Pfam" id="PF04967">
    <property type="entry name" value="HTH_10"/>
    <property type="match status" value="1"/>
</dbReference>
<sequence>MYEATLQITGHSSYAEATAGTSATIDLWCNQHCDLLHVSREPAMDIAQKVETTVGIQERLENREETVLVTNDCLREHEDGLIEPFLDRHGCLLLYPLHYEDGEKVCRILSISPTALTECFHDLVEADIPVTVKSKRKLGSSVETQRPLLAPHDIVPTLTDRQSEVIHHAFENGYYEIPRGITTEEIATEMGVKRRTAEEHLRRAENKLLASVIDFLN</sequence>
<evidence type="ECO:0000256" key="2">
    <source>
        <dbReference type="ARBA" id="ARBA00023163"/>
    </source>
</evidence>
<organism evidence="5 6">
    <name type="scientific">Halobellus litoreus</name>
    <dbReference type="NCBI Taxonomy" id="755310"/>
    <lineage>
        <taxon>Archaea</taxon>
        <taxon>Methanobacteriati</taxon>
        <taxon>Methanobacteriota</taxon>
        <taxon>Stenosarchaea group</taxon>
        <taxon>Halobacteria</taxon>
        <taxon>Halobacteriales</taxon>
        <taxon>Haloferacaceae</taxon>
        <taxon>Halobellus</taxon>
    </lineage>
</organism>
<dbReference type="AlphaFoldDB" id="A0ABD6DXY7"/>
<evidence type="ECO:0000256" key="1">
    <source>
        <dbReference type="ARBA" id="ARBA00023015"/>
    </source>
</evidence>
<evidence type="ECO:0000313" key="6">
    <source>
        <dbReference type="Proteomes" id="UP001597092"/>
    </source>
</evidence>
<dbReference type="InterPro" id="IPR007050">
    <property type="entry name" value="HTH_bacterioopsin"/>
</dbReference>